<comment type="caution">
    <text evidence="7">The sequence shown here is derived from an EMBL/GenBank/DDBJ whole genome shotgun (WGS) entry which is preliminary data.</text>
</comment>
<protein>
    <recommendedName>
        <fullName evidence="9">STE20-like serine/threonine-protein kinase</fullName>
    </recommendedName>
</protein>
<feature type="coiled-coil region" evidence="5">
    <location>
        <begin position="642"/>
        <end position="672"/>
    </location>
</feature>
<sequence length="841" mass="96774">MLDLAIDSTVNGGVEDSSVEERDEADNSSLQLARDKLHNDVDATAQHGEEMKDKDSVTEETVSGSPEKTVIKLDESEVVISNSSILHDKEESENEPQIKARYELTLEDLDNSAEQPSKIDTSMDTANISVVAVDIPSSSVVASKENKQNTIVHSESDNQSNLETSSNISNISNLSSGTHNSTGRSVSSGEEDVRPVSVTIAGTTLSHTDVDDDVFDQTENQQTKNDKEITSDFVQQKTENALPNQSPSDKEISEELVQQNKENPLPSQKPALVRDITIESNVSIDVSASSPTSVSSAKFSDTSSPTTPLTPLAPTIITTPNNLPNGIGKDNHKITETTKNEQNDIENFAVVTLRKPDAVRKPTSNAAQSKIQSKIEDKENQTKEEQESIALRKKTRKRTRKFVIDGVVVTTTTSKKLYVENDDQVILCTCIENLRNLNLCRKGKKKQFLSWVTQLGKIARKKRLELRDIELLESFKEQLNDLNQQQHQQVQNIPDSRDVDFNLVLRLTSRETSDLAKNRHDVLKPDENMAKLKFFKVVINQDKRKEALKVRKERLENDQSEREKAFLEKLHESHELSLKRLGDDHRERIALLERQFLQQKHQLLRSRESALWEMEERHLHEKHQLAKRQLKDIFFLQRHQMLLRHEKELEQVKRMNEQKEDELVKRQQVERRALPKRIRQEMKAREMMFRESMRISTSHLPDSHEDEKDRLKKFQDGEKKRYEAEKKRAEQKHKRQLEELQAASEATSKELEQLQNEKRKMLMEHETYKLRCQDEEYQRELREWKANLKPRKQKLEEEFEKQLVEQEQFYGAYLSRGLGSSMTPSQSTASLRSSTASYRDS</sequence>
<feature type="coiled-coil region" evidence="5">
    <location>
        <begin position="538"/>
        <end position="570"/>
    </location>
</feature>
<dbReference type="InterPro" id="IPR051585">
    <property type="entry name" value="STE20_Ser/Thr_Kinases"/>
</dbReference>
<evidence type="ECO:0000313" key="8">
    <source>
        <dbReference type="Proteomes" id="UP001497623"/>
    </source>
</evidence>
<feature type="compositionally biased region" description="Low complexity" evidence="6">
    <location>
        <begin position="287"/>
        <end position="320"/>
    </location>
</feature>
<feature type="compositionally biased region" description="Polar residues" evidence="6">
    <location>
        <begin position="238"/>
        <end position="247"/>
    </location>
</feature>
<evidence type="ECO:0000256" key="4">
    <source>
        <dbReference type="ARBA" id="ARBA00022777"/>
    </source>
</evidence>
<feature type="compositionally biased region" description="Polar residues" evidence="6">
    <location>
        <begin position="818"/>
        <end position="841"/>
    </location>
</feature>
<keyword evidence="4" id="KW-0418">Kinase</keyword>
<dbReference type="GO" id="GO:0004674">
    <property type="term" value="F:protein serine/threonine kinase activity"/>
    <property type="evidence" value="ECO:0007669"/>
    <property type="project" value="UniProtKB-KW"/>
</dbReference>
<feature type="compositionally biased region" description="Acidic residues" evidence="6">
    <location>
        <begin position="17"/>
        <end position="26"/>
    </location>
</feature>
<dbReference type="InterPro" id="IPR022165">
    <property type="entry name" value="PKK"/>
</dbReference>
<feature type="compositionally biased region" description="Polar residues" evidence="6">
    <location>
        <begin position="177"/>
        <end position="188"/>
    </location>
</feature>
<feature type="compositionally biased region" description="Basic and acidic residues" evidence="6">
    <location>
        <begin position="701"/>
        <end position="728"/>
    </location>
</feature>
<feature type="region of interest" description="Disordered" evidence="6">
    <location>
        <begin position="139"/>
        <end position="194"/>
    </location>
</feature>
<keyword evidence="1" id="KW-0723">Serine/threonine-protein kinase</keyword>
<feature type="region of interest" description="Disordered" evidence="6">
    <location>
        <begin position="238"/>
        <end position="272"/>
    </location>
</feature>
<evidence type="ECO:0000313" key="7">
    <source>
        <dbReference type="EMBL" id="CAL4058652.1"/>
    </source>
</evidence>
<dbReference type="Pfam" id="PF12474">
    <property type="entry name" value="PKK"/>
    <property type="match status" value="1"/>
</dbReference>
<keyword evidence="5" id="KW-0175">Coiled coil</keyword>
<feature type="compositionally biased region" description="Polar residues" evidence="6">
    <location>
        <begin position="362"/>
        <end position="372"/>
    </location>
</feature>
<evidence type="ECO:0000256" key="2">
    <source>
        <dbReference type="ARBA" id="ARBA00022553"/>
    </source>
</evidence>
<feature type="region of interest" description="Disordered" evidence="6">
    <location>
        <begin position="359"/>
        <end position="392"/>
    </location>
</feature>
<dbReference type="EMBL" id="CAXKWB010000018">
    <property type="protein sequence ID" value="CAL4058652.1"/>
    <property type="molecule type" value="Genomic_DNA"/>
</dbReference>
<dbReference type="PANTHER" id="PTHR46538">
    <property type="entry name" value="PROTEIN KINASE DOMAIN-CONTAINING PROTEIN"/>
    <property type="match status" value="1"/>
</dbReference>
<feature type="region of interest" description="Disordered" evidence="6">
    <location>
        <begin position="816"/>
        <end position="841"/>
    </location>
</feature>
<gene>
    <name evidence="7" type="ORF">MNOR_LOCUS96</name>
</gene>
<feature type="compositionally biased region" description="Polar residues" evidence="6">
    <location>
        <begin position="148"/>
        <end position="159"/>
    </location>
</feature>
<feature type="compositionally biased region" description="Basic and acidic residues" evidence="6">
    <location>
        <begin position="329"/>
        <end position="341"/>
    </location>
</feature>
<reference evidence="7 8" key="1">
    <citation type="submission" date="2024-05" db="EMBL/GenBank/DDBJ databases">
        <authorList>
            <person name="Wallberg A."/>
        </authorList>
    </citation>
    <scope>NUCLEOTIDE SEQUENCE [LARGE SCALE GENOMIC DNA]</scope>
</reference>
<dbReference type="AlphaFoldDB" id="A0AAV2PFP1"/>
<dbReference type="Proteomes" id="UP001497623">
    <property type="component" value="Unassembled WGS sequence"/>
</dbReference>
<evidence type="ECO:0008006" key="9">
    <source>
        <dbReference type="Google" id="ProtNLM"/>
    </source>
</evidence>
<proteinExistence type="predicted"/>
<dbReference type="PANTHER" id="PTHR46538:SF3">
    <property type="entry name" value="PROTEIN KINASE DOMAIN-CONTAINING PROTEIN"/>
    <property type="match status" value="1"/>
</dbReference>
<accession>A0AAV2PFP1</accession>
<feature type="region of interest" description="Disordered" evidence="6">
    <location>
        <begin position="287"/>
        <end position="341"/>
    </location>
</feature>
<evidence type="ECO:0000256" key="5">
    <source>
        <dbReference type="SAM" id="Coils"/>
    </source>
</evidence>
<feature type="non-terminal residue" evidence="7">
    <location>
        <position position="841"/>
    </location>
</feature>
<feature type="compositionally biased region" description="Basic and acidic residues" evidence="6">
    <location>
        <begin position="373"/>
        <end position="386"/>
    </location>
</feature>
<feature type="compositionally biased region" description="Low complexity" evidence="6">
    <location>
        <begin position="160"/>
        <end position="176"/>
    </location>
</feature>
<keyword evidence="3" id="KW-0808">Transferase</keyword>
<feature type="region of interest" description="Disordered" evidence="6">
    <location>
        <begin position="1"/>
        <end position="69"/>
    </location>
</feature>
<feature type="compositionally biased region" description="Polar residues" evidence="6">
    <location>
        <begin position="256"/>
        <end position="266"/>
    </location>
</feature>
<feature type="compositionally biased region" description="Basic and acidic residues" evidence="6">
    <location>
        <begin position="33"/>
        <end position="57"/>
    </location>
</feature>
<keyword evidence="2" id="KW-0597">Phosphoprotein</keyword>
<evidence type="ECO:0000256" key="1">
    <source>
        <dbReference type="ARBA" id="ARBA00022527"/>
    </source>
</evidence>
<evidence type="ECO:0000256" key="6">
    <source>
        <dbReference type="SAM" id="MobiDB-lite"/>
    </source>
</evidence>
<organism evidence="7 8">
    <name type="scientific">Meganyctiphanes norvegica</name>
    <name type="common">Northern krill</name>
    <name type="synonym">Thysanopoda norvegica</name>
    <dbReference type="NCBI Taxonomy" id="48144"/>
    <lineage>
        <taxon>Eukaryota</taxon>
        <taxon>Metazoa</taxon>
        <taxon>Ecdysozoa</taxon>
        <taxon>Arthropoda</taxon>
        <taxon>Crustacea</taxon>
        <taxon>Multicrustacea</taxon>
        <taxon>Malacostraca</taxon>
        <taxon>Eumalacostraca</taxon>
        <taxon>Eucarida</taxon>
        <taxon>Euphausiacea</taxon>
        <taxon>Euphausiidae</taxon>
        <taxon>Meganyctiphanes</taxon>
    </lineage>
</organism>
<name>A0AAV2PFP1_MEGNR</name>
<evidence type="ECO:0000256" key="3">
    <source>
        <dbReference type="ARBA" id="ARBA00022679"/>
    </source>
</evidence>
<feature type="region of interest" description="Disordered" evidence="6">
    <location>
        <begin position="695"/>
        <end position="749"/>
    </location>
</feature>
<keyword evidence="8" id="KW-1185">Reference proteome</keyword>